<sequence length="262" mass="29398">MNGIMVKLASLKEQIERLLDHPYLRAHIPVPAVDEDRLLLSLSMLDGAKEALDEPDRCITAMMLMQIALDTHEDVTDRSGDLRTRQLAVLAGDLYSGLFYELLARSGDAALIRLFAEAVREVNEQKVLLYEKKTDQLERLVSAVATVESALLVKLADRIGAPQWGQFARHYLLLRRLRSEKESFVRGGASALFDQMARIAFPRLKAVKELRRQLLRLCDRYIDRCQEALFAANLPLNSLLALRLAELSGGVQAIGKMTVEEG</sequence>
<dbReference type="EMBL" id="AP022557">
    <property type="protein sequence ID" value="BBW95819.1"/>
    <property type="molecule type" value="Genomic_DNA"/>
</dbReference>
<dbReference type="InterPro" id="IPR009920">
    <property type="entry name" value="HEPPP_synth_su1"/>
</dbReference>
<accession>A0A679FLL1</accession>
<name>A0A679FLL1_9BACL</name>
<dbReference type="Gene3D" id="1.20.120.1450">
    <property type="match status" value="1"/>
</dbReference>
<dbReference type="Pfam" id="PF07307">
    <property type="entry name" value="HEPPP_synt_1"/>
    <property type="match status" value="1"/>
</dbReference>
<protein>
    <submittedName>
        <fullName evidence="1">Heptaprenyl diphosphate synthase subunit I</fullName>
    </submittedName>
</protein>
<evidence type="ECO:0000313" key="1">
    <source>
        <dbReference type="EMBL" id="BBW95819.1"/>
    </source>
</evidence>
<reference evidence="2" key="1">
    <citation type="journal article" date="2020" name="Microbiol. Resour. Announc.">
        <title>Complete Genome Sequence of Geobacillus sp. Strain E55-1, Isolated from Mine Geyser in Japan.</title>
        <authorList>
            <person name="Miyazaki K."/>
            <person name="Hase E."/>
            <person name="Tokito N."/>
        </authorList>
    </citation>
    <scope>NUCLEOTIDE SEQUENCE [LARGE SCALE GENOMIC DNA]</scope>
    <source>
        <strain evidence="2">E55-1</strain>
    </source>
</reference>
<gene>
    <name evidence="1" type="ORF">GsuE55_06520</name>
</gene>
<dbReference type="GO" id="GO:0009234">
    <property type="term" value="P:menaquinone biosynthetic process"/>
    <property type="evidence" value="ECO:0007669"/>
    <property type="project" value="InterPro"/>
</dbReference>
<dbReference type="Proteomes" id="UP000501421">
    <property type="component" value="Chromosome"/>
</dbReference>
<dbReference type="AlphaFoldDB" id="A0A679FLL1"/>
<dbReference type="SUPFAM" id="SSF48576">
    <property type="entry name" value="Terpenoid synthases"/>
    <property type="match status" value="1"/>
</dbReference>
<dbReference type="InterPro" id="IPR008949">
    <property type="entry name" value="Isoprenoid_synthase_dom_sf"/>
</dbReference>
<keyword evidence="2" id="KW-1185">Reference proteome</keyword>
<evidence type="ECO:0000313" key="2">
    <source>
        <dbReference type="Proteomes" id="UP000501421"/>
    </source>
</evidence>
<proteinExistence type="predicted"/>
<organism evidence="1 2">
    <name type="scientific">Geobacillus subterraneus</name>
    <dbReference type="NCBI Taxonomy" id="129338"/>
    <lineage>
        <taxon>Bacteria</taxon>
        <taxon>Bacillati</taxon>
        <taxon>Bacillota</taxon>
        <taxon>Bacilli</taxon>
        <taxon>Bacillales</taxon>
        <taxon>Anoxybacillaceae</taxon>
        <taxon>Geobacillus</taxon>
    </lineage>
</organism>